<proteinExistence type="predicted"/>
<sequence>MREDKEALVAAASPANHHTATAISDQSRHRRIRALSP</sequence>
<name>A0A2K3NE89_TRIPR</name>
<organism evidence="2 3">
    <name type="scientific">Trifolium pratense</name>
    <name type="common">Red clover</name>
    <dbReference type="NCBI Taxonomy" id="57577"/>
    <lineage>
        <taxon>Eukaryota</taxon>
        <taxon>Viridiplantae</taxon>
        <taxon>Streptophyta</taxon>
        <taxon>Embryophyta</taxon>
        <taxon>Tracheophyta</taxon>
        <taxon>Spermatophyta</taxon>
        <taxon>Magnoliopsida</taxon>
        <taxon>eudicotyledons</taxon>
        <taxon>Gunneridae</taxon>
        <taxon>Pentapetalae</taxon>
        <taxon>rosids</taxon>
        <taxon>fabids</taxon>
        <taxon>Fabales</taxon>
        <taxon>Fabaceae</taxon>
        <taxon>Papilionoideae</taxon>
        <taxon>50 kb inversion clade</taxon>
        <taxon>NPAAA clade</taxon>
        <taxon>Hologalegina</taxon>
        <taxon>IRL clade</taxon>
        <taxon>Trifolieae</taxon>
        <taxon>Trifolium</taxon>
    </lineage>
</organism>
<reference evidence="2 3" key="1">
    <citation type="journal article" date="2014" name="Am. J. Bot.">
        <title>Genome assembly and annotation for red clover (Trifolium pratense; Fabaceae).</title>
        <authorList>
            <person name="Istvanek J."/>
            <person name="Jaros M."/>
            <person name="Krenek A."/>
            <person name="Repkova J."/>
        </authorList>
    </citation>
    <scope>NUCLEOTIDE SEQUENCE [LARGE SCALE GENOMIC DNA]</scope>
    <source>
        <strain evidence="3">cv. Tatra</strain>
        <tissue evidence="2">Young leaves</tissue>
    </source>
</reference>
<comment type="caution">
    <text evidence="2">The sequence shown here is derived from an EMBL/GenBank/DDBJ whole genome shotgun (WGS) entry which is preliminary data.</text>
</comment>
<evidence type="ECO:0000256" key="1">
    <source>
        <dbReference type="SAM" id="MobiDB-lite"/>
    </source>
</evidence>
<dbReference type="AlphaFoldDB" id="A0A2K3NE89"/>
<feature type="compositionally biased region" description="Polar residues" evidence="1">
    <location>
        <begin position="16"/>
        <end position="25"/>
    </location>
</feature>
<protein>
    <submittedName>
        <fullName evidence="2">Uncharacterized protein</fullName>
    </submittedName>
</protein>
<accession>A0A2K3NE89</accession>
<reference evidence="2 3" key="2">
    <citation type="journal article" date="2017" name="Front. Plant Sci.">
        <title>Gene Classification and Mining of Molecular Markers Useful in Red Clover (Trifolium pratense) Breeding.</title>
        <authorList>
            <person name="Istvanek J."/>
            <person name="Dluhosova J."/>
            <person name="Dluhos P."/>
            <person name="Patkova L."/>
            <person name="Nedelnik J."/>
            <person name="Repkova J."/>
        </authorList>
    </citation>
    <scope>NUCLEOTIDE SEQUENCE [LARGE SCALE GENOMIC DNA]</scope>
    <source>
        <strain evidence="3">cv. Tatra</strain>
        <tissue evidence="2">Young leaves</tissue>
    </source>
</reference>
<feature type="compositionally biased region" description="Basic residues" evidence="1">
    <location>
        <begin position="28"/>
        <end position="37"/>
    </location>
</feature>
<dbReference type="EMBL" id="ASHM01020005">
    <property type="protein sequence ID" value="PNY01358.1"/>
    <property type="molecule type" value="Genomic_DNA"/>
</dbReference>
<evidence type="ECO:0000313" key="2">
    <source>
        <dbReference type="EMBL" id="PNY01358.1"/>
    </source>
</evidence>
<evidence type="ECO:0000313" key="3">
    <source>
        <dbReference type="Proteomes" id="UP000236291"/>
    </source>
</evidence>
<dbReference type="Proteomes" id="UP000236291">
    <property type="component" value="Unassembled WGS sequence"/>
</dbReference>
<gene>
    <name evidence="2" type="ORF">L195_g024650</name>
</gene>
<feature type="non-terminal residue" evidence="2">
    <location>
        <position position="37"/>
    </location>
</feature>
<feature type="region of interest" description="Disordered" evidence="1">
    <location>
        <begin position="1"/>
        <end position="37"/>
    </location>
</feature>